<organism evidence="5 6">
    <name type="scientific">Methanothrix thermoacetophila (strain DSM 6194 / JCM 14653 / NBRC 101360 / PT)</name>
    <name type="common">Methanosaeta thermophila</name>
    <dbReference type="NCBI Taxonomy" id="349307"/>
    <lineage>
        <taxon>Archaea</taxon>
        <taxon>Methanobacteriati</taxon>
        <taxon>Methanobacteriota</taxon>
        <taxon>Stenosarchaea group</taxon>
        <taxon>Methanomicrobia</taxon>
        <taxon>Methanotrichales</taxon>
        <taxon>Methanotrichaceae</taxon>
        <taxon>Methanothrix</taxon>
    </lineage>
</organism>
<feature type="domain" description="S-adenosyl-l-methionine hydroxide adenosyltransferase N-terminal" evidence="3">
    <location>
        <begin position="5"/>
        <end position="144"/>
    </location>
</feature>
<dbReference type="SUPFAM" id="SSF101852">
    <property type="entry name" value="Bacterial fluorinating enzyme, C-terminal domain"/>
    <property type="match status" value="1"/>
</dbReference>
<evidence type="ECO:0000256" key="2">
    <source>
        <dbReference type="ARBA" id="ARBA00024035"/>
    </source>
</evidence>
<sequence length="250" mass="26592">MGRVITFLTDFGSFYLSQMKGVILQRTKDVVFVEISTDIPPQDVRSGAFALMVASRYFPRGTIHIAVVDPGVGTERAAICVESGGHVFIGPDNGILMPAAYALGSPVAWVLDVPEGASPTFHGRDVFAPAAAEIACGTHPEDMGIPFEPKDLDLGSPRVVANGVETTVIHIDNFGNVVLNMKSVPDSDMRLMGRRLKRVRTYGEAGWNESLITLGSHGFAEIAVNGGSAAKLFGLSTGDKIVLEDVSCSE</sequence>
<evidence type="ECO:0000313" key="6">
    <source>
        <dbReference type="Proteomes" id="UP000000674"/>
    </source>
</evidence>
<dbReference type="Gene3D" id="3.40.50.10790">
    <property type="entry name" value="S-adenosyl-l-methionine hydroxide adenosyltransferase, N-terminal"/>
    <property type="match status" value="1"/>
</dbReference>
<dbReference type="InterPro" id="IPR002747">
    <property type="entry name" value="SAM_OH_AdoTrfase"/>
</dbReference>
<dbReference type="SUPFAM" id="SSF102522">
    <property type="entry name" value="Bacterial fluorinating enzyme, N-terminal domain"/>
    <property type="match status" value="1"/>
</dbReference>
<evidence type="ECO:0000256" key="1">
    <source>
        <dbReference type="ARBA" id="ARBA00022691"/>
    </source>
</evidence>
<keyword evidence="1" id="KW-0949">S-adenosyl-L-methionine</keyword>
<reference evidence="5 6" key="1">
    <citation type="submission" date="2006-10" db="EMBL/GenBank/DDBJ databases">
        <title>Complete sequence of Methanosaeta thermophila PT.</title>
        <authorList>
            <consortium name="US DOE Joint Genome Institute"/>
            <person name="Copeland A."/>
            <person name="Lucas S."/>
            <person name="Lapidus A."/>
            <person name="Barry K."/>
            <person name="Detter J.C."/>
            <person name="Glavina del Rio T."/>
            <person name="Hammon N."/>
            <person name="Israni S."/>
            <person name="Pitluck S."/>
            <person name="Chain P."/>
            <person name="Malfatti S."/>
            <person name="Shin M."/>
            <person name="Vergez L."/>
            <person name="Schmutz J."/>
            <person name="Larimer F."/>
            <person name="Land M."/>
            <person name="Hauser L."/>
            <person name="Kyrpides N."/>
            <person name="Kim E."/>
            <person name="Smith K.S."/>
            <person name="Ingram-Smith C."/>
            <person name="Richardson P."/>
        </authorList>
    </citation>
    <scope>NUCLEOTIDE SEQUENCE [LARGE SCALE GENOMIC DNA]</scope>
    <source>
        <strain evidence="6">DSM 6194 / JCM 14653 / NBRC 101360 / PT</strain>
    </source>
</reference>
<proteinExistence type="inferred from homology"/>
<evidence type="ECO:0000259" key="3">
    <source>
        <dbReference type="Pfam" id="PF01887"/>
    </source>
</evidence>
<dbReference type="Gene3D" id="2.40.30.90">
    <property type="entry name" value="Bacterial fluorinating enzyme like"/>
    <property type="match status" value="1"/>
</dbReference>
<dbReference type="InterPro" id="IPR023227">
    <property type="entry name" value="SAM_OH_AdoTrfase_C_sf"/>
</dbReference>
<dbReference type="EMBL" id="CP000477">
    <property type="protein sequence ID" value="ABK14002.1"/>
    <property type="molecule type" value="Genomic_DNA"/>
</dbReference>
<evidence type="ECO:0000259" key="4">
    <source>
        <dbReference type="Pfam" id="PF20257"/>
    </source>
</evidence>
<gene>
    <name evidence="5" type="ordered locus">Mthe_0204</name>
</gene>
<comment type="similarity">
    <text evidence="2">Belongs to the SAM hydrolase / SAM-dependent halogenase family.</text>
</comment>
<dbReference type="HOGENOM" id="CLU_059734_1_1_2"/>
<dbReference type="Proteomes" id="UP000000674">
    <property type="component" value="Chromosome"/>
</dbReference>
<name>A0B5M8_METTP</name>
<dbReference type="InterPro" id="IPR046470">
    <property type="entry name" value="SAM_HAT_C"/>
</dbReference>
<dbReference type="KEGG" id="mtp:Mthe_0204"/>
<dbReference type="Pfam" id="PF20257">
    <property type="entry name" value="SAM_HAT_C"/>
    <property type="match status" value="1"/>
</dbReference>
<dbReference type="InterPro" id="IPR046469">
    <property type="entry name" value="SAM_HAT_N"/>
</dbReference>
<evidence type="ECO:0008006" key="7">
    <source>
        <dbReference type="Google" id="ProtNLM"/>
    </source>
</evidence>
<dbReference type="Pfam" id="PF01887">
    <property type="entry name" value="SAM_HAT_N"/>
    <property type="match status" value="1"/>
</dbReference>
<dbReference type="PANTHER" id="PTHR35092">
    <property type="entry name" value="CHLORINASE MJ1651"/>
    <property type="match status" value="1"/>
</dbReference>
<dbReference type="AlphaFoldDB" id="A0B5M8"/>
<dbReference type="PANTHER" id="PTHR35092:SF1">
    <property type="entry name" value="CHLORINASE MJ1651"/>
    <property type="match status" value="1"/>
</dbReference>
<keyword evidence="6" id="KW-1185">Reference proteome</keyword>
<protein>
    <recommendedName>
        <fullName evidence="7">Adenosyl-chloride synthase</fullName>
    </recommendedName>
</protein>
<evidence type="ECO:0000313" key="5">
    <source>
        <dbReference type="EMBL" id="ABK14002.1"/>
    </source>
</evidence>
<dbReference type="PIRSF" id="PIRSF006779">
    <property type="entry name" value="UCP006779"/>
    <property type="match status" value="1"/>
</dbReference>
<accession>A0B5M8</accession>
<feature type="domain" description="S-adenosyl-l-methionine hydroxide adenosyltransferase C-terminal" evidence="4">
    <location>
        <begin position="167"/>
        <end position="241"/>
    </location>
</feature>
<dbReference type="InterPro" id="IPR023228">
    <property type="entry name" value="SAM_OH_AdoTrfase_N_sf"/>
</dbReference>
<dbReference type="STRING" id="349307.Mthe_0204"/>